<reference evidence="1 2" key="1">
    <citation type="submission" date="2019-09" db="EMBL/GenBank/DDBJ databases">
        <title>Report of infection by Mycobacterium simiae a patient suffering from pulmonary tuberculosis.</title>
        <authorList>
            <person name="Mohanty P.S."/>
            <person name="Bansal A.K."/>
            <person name="Singh H."/>
            <person name="Sharma S."/>
            <person name="Patil S.A."/>
            <person name="Upadhaya P."/>
            <person name="Singh P.K."/>
            <person name="Kumar D."/>
            <person name="Kumar S."/>
            <person name="Singh R.K."/>
            <person name="Chaudhary B."/>
        </authorList>
    </citation>
    <scope>NUCLEOTIDE SEQUENCE [LARGE SCALE GENOMIC DNA]</scope>
    <source>
        <strain evidence="1 2">JAL-560-SIM</strain>
    </source>
</reference>
<evidence type="ECO:0000313" key="2">
    <source>
        <dbReference type="Proteomes" id="UP000324701"/>
    </source>
</evidence>
<keyword evidence="2" id="KW-1185">Reference proteome</keyword>
<sequence>MGEYFTPTFLNSAGDIVGALDPQDYGSGLKLAGHSRADSRLMYAVQTVLALDGGARLVWAGDYAAAEPGHRANLYFLIQERHFLRFEGLIGAGVRPNRTLPRGNRAGVFGYVCNADKQHYLENLTLPIDDTGWRRTPLPWLTAECAPLDEGAGAGSLGSWARDRLYYTQCHPGPDWTPVAPAL</sequence>
<comment type="caution">
    <text evidence="1">The sequence shown here is derived from an EMBL/GenBank/DDBJ whole genome shotgun (WGS) entry which is preliminary data.</text>
</comment>
<protein>
    <submittedName>
        <fullName evidence="1">Uncharacterized protein</fullName>
    </submittedName>
</protein>
<proteinExistence type="predicted"/>
<dbReference type="AlphaFoldDB" id="A0A5B1B2V4"/>
<dbReference type="EMBL" id="VTZN01000455">
    <property type="protein sequence ID" value="KAA1242145.1"/>
    <property type="molecule type" value="Genomic_DNA"/>
</dbReference>
<accession>A0A5B1B2V4</accession>
<evidence type="ECO:0000313" key="1">
    <source>
        <dbReference type="EMBL" id="KAA1242145.1"/>
    </source>
</evidence>
<gene>
    <name evidence="1" type="ORF">F0Q45_26395</name>
</gene>
<dbReference type="Proteomes" id="UP000324701">
    <property type="component" value="Unassembled WGS sequence"/>
</dbReference>
<name>A0A5B1B2V4_MYCSI</name>
<organism evidence="1 2">
    <name type="scientific">Mycobacterium simiae</name>
    <name type="common">Mycobacterium habana</name>
    <dbReference type="NCBI Taxonomy" id="1784"/>
    <lineage>
        <taxon>Bacteria</taxon>
        <taxon>Bacillati</taxon>
        <taxon>Actinomycetota</taxon>
        <taxon>Actinomycetes</taxon>
        <taxon>Mycobacteriales</taxon>
        <taxon>Mycobacteriaceae</taxon>
        <taxon>Mycobacterium</taxon>
        <taxon>Mycobacterium simiae complex</taxon>
    </lineage>
</organism>
<dbReference type="OrthoDB" id="4552463at2"/>